<gene>
    <name evidence="2" type="ORF">NAV_LOCUS8562</name>
</gene>
<dbReference type="Proteomes" id="UP000276991">
    <property type="component" value="Unassembled WGS sequence"/>
</dbReference>
<dbReference type="OrthoDB" id="61116at2759"/>
<evidence type="ECO:0000256" key="1">
    <source>
        <dbReference type="SAM" id="MobiDB-lite"/>
    </source>
</evidence>
<reference evidence="2 3" key="1">
    <citation type="submission" date="2018-08" db="EMBL/GenBank/DDBJ databases">
        <authorList>
            <person name="Laetsch R D."/>
            <person name="Stevens L."/>
            <person name="Kumar S."/>
            <person name="Blaxter L. M."/>
        </authorList>
    </citation>
    <scope>NUCLEOTIDE SEQUENCE [LARGE SCALE GENOMIC DNA]</scope>
</reference>
<dbReference type="AlphaFoldDB" id="A0A498SRK7"/>
<evidence type="ECO:0000313" key="3">
    <source>
        <dbReference type="Proteomes" id="UP000276991"/>
    </source>
</evidence>
<dbReference type="EMBL" id="UPTC01002686">
    <property type="protein sequence ID" value="VBB33771.1"/>
    <property type="molecule type" value="Genomic_DNA"/>
</dbReference>
<dbReference type="STRING" id="6277.A0A498SRK7"/>
<feature type="region of interest" description="Disordered" evidence="1">
    <location>
        <begin position="54"/>
        <end position="74"/>
    </location>
</feature>
<feature type="compositionally biased region" description="Polar residues" evidence="1">
    <location>
        <begin position="54"/>
        <end position="64"/>
    </location>
</feature>
<accession>A0A498SRK7</accession>
<sequence>MAESAFQKIIRVRNIDLAVLDESAYYETIYANSSVPNRRFYAIESPFRMNSQASVASKKMSVTNENKHKRKRKRGVSSNVCCDLREVGTVLKKILERAVAVGAFNKNQCEPTRCSSVEASLNFNNYLARQLAFITTSIPCPLSRYTKLQCIAKQNIKEIRLNEEKRCIILALDIRERMSEGNEPLKPHHIQLAYDQLREKGKLFPPYGSRLNPFI</sequence>
<evidence type="ECO:0000313" key="2">
    <source>
        <dbReference type="EMBL" id="VBB33771.1"/>
    </source>
</evidence>
<keyword evidence="3" id="KW-1185">Reference proteome</keyword>
<organism evidence="2 3">
    <name type="scientific">Acanthocheilonema viteae</name>
    <name type="common">Filarial nematode worm</name>
    <name type="synonym">Dipetalonema viteae</name>
    <dbReference type="NCBI Taxonomy" id="6277"/>
    <lineage>
        <taxon>Eukaryota</taxon>
        <taxon>Metazoa</taxon>
        <taxon>Ecdysozoa</taxon>
        <taxon>Nematoda</taxon>
        <taxon>Chromadorea</taxon>
        <taxon>Rhabditida</taxon>
        <taxon>Spirurina</taxon>
        <taxon>Spiruromorpha</taxon>
        <taxon>Filarioidea</taxon>
        <taxon>Onchocercidae</taxon>
        <taxon>Acanthocheilonema</taxon>
    </lineage>
</organism>
<protein>
    <submittedName>
        <fullName evidence="2">Uncharacterized protein</fullName>
    </submittedName>
</protein>
<name>A0A498SRK7_ACAVI</name>
<proteinExistence type="predicted"/>